<feature type="compositionally biased region" description="Polar residues" evidence="7">
    <location>
        <begin position="42"/>
        <end position="64"/>
    </location>
</feature>
<dbReference type="GO" id="GO:0005739">
    <property type="term" value="C:mitochondrion"/>
    <property type="evidence" value="ECO:0007669"/>
    <property type="project" value="TreeGrafter"/>
</dbReference>
<feature type="transmembrane region" description="Helical" evidence="6">
    <location>
        <begin position="170"/>
        <end position="193"/>
    </location>
</feature>
<accession>A0A4U0Y1N8</accession>
<feature type="transmembrane region" description="Helical" evidence="6">
    <location>
        <begin position="132"/>
        <end position="150"/>
    </location>
</feature>
<dbReference type="PANTHER" id="PTHR11266">
    <property type="entry name" value="PEROXISOMAL MEMBRANE PROTEIN 2, PXMP2 MPV17"/>
    <property type="match status" value="1"/>
</dbReference>
<feature type="region of interest" description="Disordered" evidence="7">
    <location>
        <begin position="38"/>
        <end position="64"/>
    </location>
</feature>
<evidence type="ECO:0000256" key="2">
    <source>
        <dbReference type="ARBA" id="ARBA00006824"/>
    </source>
</evidence>
<proteinExistence type="inferred from homology"/>
<evidence type="ECO:0000256" key="5">
    <source>
        <dbReference type="ARBA" id="ARBA00023136"/>
    </source>
</evidence>
<dbReference type="AlphaFoldDB" id="A0A4U0Y1N8"/>
<comment type="similarity">
    <text evidence="2 6">Belongs to the peroxisomal membrane protein PXMP2/4 family.</text>
</comment>
<reference evidence="8 9" key="1">
    <citation type="submission" date="2017-03" db="EMBL/GenBank/DDBJ databases">
        <title>Genomes of endolithic fungi from Antarctica.</title>
        <authorList>
            <person name="Coleine C."/>
            <person name="Masonjones S."/>
            <person name="Stajich J.E."/>
        </authorList>
    </citation>
    <scope>NUCLEOTIDE SEQUENCE [LARGE SCALE GENOMIC DNA]</scope>
    <source>
        <strain evidence="8 9">CCFEE 5184</strain>
    </source>
</reference>
<evidence type="ECO:0000256" key="3">
    <source>
        <dbReference type="ARBA" id="ARBA00022692"/>
    </source>
</evidence>
<gene>
    <name evidence="8" type="ORF">B0A55_00635</name>
</gene>
<evidence type="ECO:0000256" key="4">
    <source>
        <dbReference type="ARBA" id="ARBA00022989"/>
    </source>
</evidence>
<organism evidence="8 9">
    <name type="scientific">Friedmanniomyces simplex</name>
    <dbReference type="NCBI Taxonomy" id="329884"/>
    <lineage>
        <taxon>Eukaryota</taxon>
        <taxon>Fungi</taxon>
        <taxon>Dikarya</taxon>
        <taxon>Ascomycota</taxon>
        <taxon>Pezizomycotina</taxon>
        <taxon>Dothideomycetes</taxon>
        <taxon>Dothideomycetidae</taxon>
        <taxon>Mycosphaerellales</taxon>
        <taxon>Teratosphaeriaceae</taxon>
        <taxon>Friedmanniomyces</taxon>
    </lineage>
</organism>
<dbReference type="Proteomes" id="UP000309340">
    <property type="component" value="Unassembled WGS sequence"/>
</dbReference>
<keyword evidence="5 6" id="KW-0472">Membrane</keyword>
<dbReference type="STRING" id="329884.A0A4U0Y1N8"/>
<dbReference type="GO" id="GO:0016020">
    <property type="term" value="C:membrane"/>
    <property type="evidence" value="ECO:0007669"/>
    <property type="project" value="UniProtKB-SubCell"/>
</dbReference>
<keyword evidence="9" id="KW-1185">Reference proteome</keyword>
<evidence type="ECO:0000256" key="7">
    <source>
        <dbReference type="SAM" id="MobiDB-lite"/>
    </source>
</evidence>
<dbReference type="EMBL" id="NAJQ01000011">
    <property type="protein sequence ID" value="TKA83317.1"/>
    <property type="molecule type" value="Genomic_DNA"/>
</dbReference>
<comment type="subcellular location">
    <subcellularLocation>
        <location evidence="1">Membrane</location>
        <topology evidence="1">Multi-pass membrane protein</topology>
    </subcellularLocation>
</comment>
<evidence type="ECO:0000256" key="1">
    <source>
        <dbReference type="ARBA" id="ARBA00004141"/>
    </source>
</evidence>
<name>A0A4U0Y1N8_9PEZI</name>
<keyword evidence="3 6" id="KW-0812">Transmembrane</keyword>
<sequence length="282" mass="31822">MPAGVFLFLERQALRQSHNVSHGCRRQQPVYRLPQAKRFASNKPNDNPSLPTSHNGPSAAKSTSSFRRALAASSQYSTRLLAPLRAYGRIQQRKPYITQLCTTATIFTLGDLSAQAVDSQAFGSKPYEPLRGLRALVIGAGLSIPGYTWFMWLARNFNYSTWLRTMGTKILIQQCVFMPLVQTYFFSMQILLGGGSLEDAKRRVIDTLPVSWTNSWKVWPAVMAFTFTYVPMQYRSVFNGLIGTCWQTYLSWINQKAEAAEKKTNAVQDAEVLGMSRLEQRV</sequence>
<keyword evidence="4 6" id="KW-1133">Transmembrane helix</keyword>
<evidence type="ECO:0000313" key="8">
    <source>
        <dbReference type="EMBL" id="TKA83317.1"/>
    </source>
</evidence>
<dbReference type="InterPro" id="IPR007248">
    <property type="entry name" value="Mpv17_PMP22"/>
</dbReference>
<protein>
    <recommendedName>
        <fullName evidence="10">Protein SYM1</fullName>
    </recommendedName>
</protein>
<dbReference type="OrthoDB" id="430207at2759"/>
<dbReference type="Pfam" id="PF04117">
    <property type="entry name" value="Mpv17_PMP22"/>
    <property type="match status" value="1"/>
</dbReference>
<dbReference type="PANTHER" id="PTHR11266:SF113">
    <property type="entry name" value="MEMBRANE PROTEIN, MPV17_PMP22 FAMILY, PUTATIVE (AFU_ORTHOLOGUE AFUA_1G13840)-RELATED"/>
    <property type="match status" value="1"/>
</dbReference>
<evidence type="ECO:0000256" key="6">
    <source>
        <dbReference type="RuleBase" id="RU363053"/>
    </source>
</evidence>
<comment type="caution">
    <text evidence="8">The sequence shown here is derived from an EMBL/GenBank/DDBJ whole genome shotgun (WGS) entry which is preliminary data.</text>
</comment>
<evidence type="ECO:0000313" key="9">
    <source>
        <dbReference type="Proteomes" id="UP000309340"/>
    </source>
</evidence>
<evidence type="ECO:0008006" key="10">
    <source>
        <dbReference type="Google" id="ProtNLM"/>
    </source>
</evidence>